<evidence type="ECO:0000313" key="2">
    <source>
        <dbReference type="RefSeq" id="XP_028968014.1"/>
    </source>
</evidence>
<dbReference type="SUPFAM" id="SSF48371">
    <property type="entry name" value="ARM repeat"/>
    <property type="match status" value="1"/>
</dbReference>
<name>A0AAJ7SG44_9ACAR</name>
<protein>
    <submittedName>
        <fullName evidence="2">Uncharacterized protein LOC114828355</fullName>
    </submittedName>
</protein>
<dbReference type="Proteomes" id="UP000694867">
    <property type="component" value="Unplaced"/>
</dbReference>
<dbReference type="KEGG" id="goe:114828355"/>
<organism evidence="1 2">
    <name type="scientific">Galendromus occidentalis</name>
    <name type="common">western predatory mite</name>
    <dbReference type="NCBI Taxonomy" id="34638"/>
    <lineage>
        <taxon>Eukaryota</taxon>
        <taxon>Metazoa</taxon>
        <taxon>Ecdysozoa</taxon>
        <taxon>Arthropoda</taxon>
        <taxon>Chelicerata</taxon>
        <taxon>Arachnida</taxon>
        <taxon>Acari</taxon>
        <taxon>Parasitiformes</taxon>
        <taxon>Mesostigmata</taxon>
        <taxon>Gamasina</taxon>
        <taxon>Phytoseioidea</taxon>
        <taxon>Phytoseiidae</taxon>
        <taxon>Typhlodrominae</taxon>
        <taxon>Galendromus</taxon>
    </lineage>
</organism>
<evidence type="ECO:0000313" key="1">
    <source>
        <dbReference type="Proteomes" id="UP000694867"/>
    </source>
</evidence>
<keyword evidence="1" id="KW-1185">Reference proteome</keyword>
<dbReference type="InterPro" id="IPR016024">
    <property type="entry name" value="ARM-type_fold"/>
</dbReference>
<proteinExistence type="predicted"/>
<dbReference type="AlphaFoldDB" id="A0AAJ7SG44"/>
<gene>
    <name evidence="2" type="primary">LOC114828355</name>
</gene>
<reference evidence="2" key="1">
    <citation type="submission" date="2025-08" db="UniProtKB">
        <authorList>
            <consortium name="RefSeq"/>
        </authorList>
    </citation>
    <scope>IDENTIFICATION</scope>
</reference>
<dbReference type="RefSeq" id="XP_028968014.1">
    <property type="nucleotide sequence ID" value="XM_029112181.1"/>
</dbReference>
<dbReference type="GeneID" id="114828355"/>
<accession>A0AAJ7SG44</accession>
<sequence>MGGNKSQKKDFQKVKLKIGRTVNRGENFTDTSFKSKKIAIRVQLKAGPKDIKEQFQSSVHKINSSNTGLIVDGLQTLNRIVSQLTSDKRQAVLKRLGNLTSNIEIQIRMGAATIVNKILETFSSEQRGGLADQLVLGLQSCLTSLDWAVKVDGLNYFGMLFRHIPFELSKNYSVLENIMDLVSSTKEDLSGRKLNMELKCSRNHIKLWSDVCDCLSKTIQFLMRTSHGEGKSRRKTCKGLVSVYPRIRWVTNRVRSTGPAMQLKGNAVANEFLPVLLEMWSGVENFEVTSGNEQIKHDAFAKVSLLLLTVTEWADLSQDTDFKALPDQALNFFKSRFPLVFENNACSTVNLRIAKFLITIHGGKNLALNKTLFFELRGSPIPSDTKLLLDVAARAMNDTPQVLQYVNSLFFTKKAQQRRPFYSFYLKACDDIVGDFHLNQMLLKMPAFISKIILQYPTMCSDEVSLLESLHSLMLPAYLEGIGSLSLSTLEQILRTTHQQSRLALRLVLDQDKLRGDHLKIILDFWNEGNLTPDDMLFVVGHLFWKLDEAWANLLREPDNNIAAAIHIQLVNLISEFCMSVYLDLDENQRPRSAGVHILQPKMQYFQMLHKTSLQLKSVNRPLHLMYVSMRHMLLVNDKVRQRIIDLLWAVLQAWEDCGNTVGMTTVTLINVLVLIRELEVLGEDIIDSLDKLINQLMVAHFLVNSTDRDVLAACIDYYRVYGTSSFMQDLDEAMKANSEDCDDQLQAAFGKSAKVLRDLKLLTIDELHQDHIEDAVRLVEEEVMEEDANSTDFLSLA</sequence>